<dbReference type="Proteomes" id="UP000664795">
    <property type="component" value="Unassembled WGS sequence"/>
</dbReference>
<accession>A0A939G6F3</accession>
<name>A0A939G6F3_9BACT</name>
<protein>
    <submittedName>
        <fullName evidence="1">Uncharacterized protein</fullName>
    </submittedName>
</protein>
<sequence>MVTAIIGRSFLTLYNQQNRTSLSAKEFFEQVFFRLFYDHPKYMQWVSNSPFVQMSKGQKPHLLQPHERLDKLRALATKVGRGMADASTAIGYPASEVEDYATTSGQVTDLPLATDEETLYCSWIGSGFAIGVAGGQLILFDNPDILNALFEGWHQYRGYLNDPAYAGLRGNQINTWNGQWLTHRFSETYRDDDPTRDFSDKVLEQSEGTYEVKTQTWLRLLLSVGRTLPPQRITGYVFKMGQTNSTYGFIPFELKQIQRPGELYKTLFGNYAYERDTVTVEQLYGSAFSFQKACQMGTIGVQALEPKGLRDYMTTGRNAAKNFKYDATNADNQITYKTYVTWLLAMLNKDEMWDEAGRAAELFQEYTKGSGHLKVDRSNQIDKLKSAPHQRQFIDAMVPLVENATELTKPGLVELAQKVNRLPSDTFTYFLTLIRLRYAEKATSTKS</sequence>
<proteinExistence type="predicted"/>
<keyword evidence="2" id="KW-1185">Reference proteome</keyword>
<reference evidence="1 2" key="1">
    <citation type="submission" date="2021-03" db="EMBL/GenBank/DDBJ databases">
        <title>Fibrella sp. HMF5036 genome sequencing and assembly.</title>
        <authorList>
            <person name="Kang H."/>
            <person name="Kim H."/>
            <person name="Bae S."/>
            <person name="Joh K."/>
        </authorList>
    </citation>
    <scope>NUCLEOTIDE SEQUENCE [LARGE SCALE GENOMIC DNA]</scope>
    <source>
        <strain evidence="1 2">HMF5036</strain>
    </source>
</reference>
<gene>
    <name evidence="1" type="ORF">J2I48_13740</name>
</gene>
<dbReference type="AlphaFoldDB" id="A0A939G6F3"/>
<dbReference type="EMBL" id="JAFMYU010000010">
    <property type="protein sequence ID" value="MBO0932068.1"/>
    <property type="molecule type" value="Genomic_DNA"/>
</dbReference>
<organism evidence="1 2">
    <name type="scientific">Fibrella aquatilis</name>
    <dbReference type="NCBI Taxonomy" id="2817059"/>
    <lineage>
        <taxon>Bacteria</taxon>
        <taxon>Pseudomonadati</taxon>
        <taxon>Bacteroidota</taxon>
        <taxon>Cytophagia</taxon>
        <taxon>Cytophagales</taxon>
        <taxon>Spirosomataceae</taxon>
        <taxon>Fibrella</taxon>
    </lineage>
</organism>
<comment type="caution">
    <text evidence="1">The sequence shown here is derived from an EMBL/GenBank/DDBJ whole genome shotgun (WGS) entry which is preliminary data.</text>
</comment>
<dbReference type="RefSeq" id="WP_207336039.1">
    <property type="nucleotide sequence ID" value="NZ_JAFMYU010000010.1"/>
</dbReference>
<evidence type="ECO:0000313" key="2">
    <source>
        <dbReference type="Proteomes" id="UP000664795"/>
    </source>
</evidence>
<evidence type="ECO:0000313" key="1">
    <source>
        <dbReference type="EMBL" id="MBO0932068.1"/>
    </source>
</evidence>